<dbReference type="PANTHER" id="PTHR34148">
    <property type="entry name" value="ADENOSYLCOBINAMIDE-GDP RIBAZOLETRANSFERASE"/>
    <property type="match status" value="1"/>
</dbReference>
<dbReference type="PANTHER" id="PTHR34148:SF1">
    <property type="entry name" value="ADENOSYLCOBINAMIDE-GDP RIBAZOLETRANSFERASE"/>
    <property type="match status" value="1"/>
</dbReference>
<evidence type="ECO:0000256" key="6">
    <source>
        <dbReference type="ARBA" id="ARBA00015850"/>
    </source>
</evidence>
<reference evidence="20" key="1">
    <citation type="submission" date="2023-05" db="EMBL/GenBank/DDBJ databases">
        <title>Streptantibioticus silvisoli sp. nov., acidotolerant actinomycetes 1 from pine litter.</title>
        <authorList>
            <person name="Swiecimska M."/>
            <person name="Golinska P."/>
            <person name="Sangal V."/>
            <person name="Wachnowicz B."/>
            <person name="Goodfellow M."/>
        </authorList>
    </citation>
    <scope>NUCLEOTIDE SEQUENCE</scope>
    <source>
        <strain evidence="20">SL13</strain>
    </source>
</reference>
<evidence type="ECO:0000256" key="19">
    <source>
        <dbReference type="HAMAP-Rule" id="MF_00719"/>
    </source>
</evidence>
<sequence>MADHRRHPPAAAVTGRAGPLAALSLFTVLPVPRRDTAPGPRVVLWMPPVGAVLGVLGALPALLVWHGPGHGSPLLAAALLEAAVALLTRGLHLDGLADLADGLGSRRPPEQARAIMRRSDIGPFGVLALLLVLLVRVTALAAVLSSAGPAAGFAAVLTALVTGRIAVVAAAGEPASPGSSFGALVAGGTGRAARLAWLCAGPPLGAAGRLLTGGGPAGAGWTAAAVCGALAVAAVLRRHAVRRLGGVSGDIFGALVETATTVVLVVLAGEHAWR</sequence>
<comment type="subcellular location">
    <subcellularLocation>
        <location evidence="2 19">Cell membrane</location>
        <topology evidence="2 19">Multi-pass membrane protein</topology>
    </subcellularLocation>
</comment>
<evidence type="ECO:0000256" key="15">
    <source>
        <dbReference type="ARBA" id="ARBA00032605"/>
    </source>
</evidence>
<evidence type="ECO:0000256" key="11">
    <source>
        <dbReference type="ARBA" id="ARBA00022842"/>
    </source>
</evidence>
<dbReference type="InterPro" id="IPR003805">
    <property type="entry name" value="CobS"/>
</dbReference>
<evidence type="ECO:0000256" key="2">
    <source>
        <dbReference type="ARBA" id="ARBA00004651"/>
    </source>
</evidence>
<evidence type="ECO:0000256" key="1">
    <source>
        <dbReference type="ARBA" id="ARBA00001946"/>
    </source>
</evidence>
<dbReference type="AlphaFoldDB" id="A0AA90H8L8"/>
<evidence type="ECO:0000256" key="9">
    <source>
        <dbReference type="ARBA" id="ARBA00022679"/>
    </source>
</evidence>
<name>A0AA90H8L8_9ACTN</name>
<evidence type="ECO:0000256" key="7">
    <source>
        <dbReference type="ARBA" id="ARBA00022475"/>
    </source>
</evidence>
<dbReference type="RefSeq" id="WP_271318218.1">
    <property type="nucleotide sequence ID" value="NZ_JABXJJ020000018.1"/>
</dbReference>
<comment type="function">
    <text evidence="14 19">Joins adenosylcobinamide-GDP and alpha-ribazole to generate adenosylcobalamin (Ado-cobalamin). Also synthesizes adenosylcobalamin 5'-phosphate from adenosylcobinamide-GDP and alpha-ribazole 5'-phosphate.</text>
</comment>
<feature type="transmembrane region" description="Helical" evidence="19">
    <location>
        <begin position="150"/>
        <end position="171"/>
    </location>
</feature>
<organism evidence="20">
    <name type="scientific">Streptantibioticus silvisoli</name>
    <dbReference type="NCBI Taxonomy" id="2705255"/>
    <lineage>
        <taxon>Bacteria</taxon>
        <taxon>Bacillati</taxon>
        <taxon>Actinomycetota</taxon>
        <taxon>Actinomycetes</taxon>
        <taxon>Kitasatosporales</taxon>
        <taxon>Streptomycetaceae</taxon>
        <taxon>Streptantibioticus</taxon>
    </lineage>
</organism>
<gene>
    <name evidence="19" type="primary">cobS</name>
    <name evidence="20" type="ORF">POF50_016045</name>
</gene>
<keyword evidence="9 19" id="KW-0808">Transferase</keyword>
<feature type="transmembrane region" description="Helical" evidence="19">
    <location>
        <begin position="218"/>
        <end position="236"/>
    </location>
</feature>
<evidence type="ECO:0000256" key="5">
    <source>
        <dbReference type="ARBA" id="ARBA00013200"/>
    </source>
</evidence>
<comment type="caution">
    <text evidence="20">The sequence shown here is derived from an EMBL/GenBank/DDBJ whole genome shotgun (WGS) entry which is preliminary data.</text>
</comment>
<evidence type="ECO:0000256" key="10">
    <source>
        <dbReference type="ARBA" id="ARBA00022692"/>
    </source>
</evidence>
<comment type="pathway">
    <text evidence="3 19">Cofactor biosynthesis; adenosylcobalamin biosynthesis; adenosylcobalamin from cob(II)yrinate a,c-diamide: step 7/7.</text>
</comment>
<proteinExistence type="inferred from homology"/>
<dbReference type="GO" id="GO:0005886">
    <property type="term" value="C:plasma membrane"/>
    <property type="evidence" value="ECO:0007669"/>
    <property type="project" value="UniProtKB-SubCell"/>
</dbReference>
<feature type="transmembrane region" description="Helical" evidence="19">
    <location>
        <begin position="42"/>
        <end position="65"/>
    </location>
</feature>
<keyword evidence="11 19" id="KW-0460">Magnesium</keyword>
<dbReference type="EMBL" id="JABXJJ020000018">
    <property type="protein sequence ID" value="MDI5970835.1"/>
    <property type="molecule type" value="Genomic_DNA"/>
</dbReference>
<evidence type="ECO:0000256" key="18">
    <source>
        <dbReference type="ARBA" id="ARBA00049504"/>
    </source>
</evidence>
<comment type="similarity">
    <text evidence="4 19">Belongs to the CobS family.</text>
</comment>
<evidence type="ECO:0000256" key="16">
    <source>
        <dbReference type="ARBA" id="ARBA00032853"/>
    </source>
</evidence>
<comment type="catalytic activity">
    <reaction evidence="18 19">
        <text>alpha-ribazole 5'-phosphate + adenosylcob(III)inamide-GDP = adenosylcob(III)alamin 5'-phosphate + GMP + H(+)</text>
        <dbReference type="Rhea" id="RHEA:23560"/>
        <dbReference type="ChEBI" id="CHEBI:15378"/>
        <dbReference type="ChEBI" id="CHEBI:57918"/>
        <dbReference type="ChEBI" id="CHEBI:58115"/>
        <dbReference type="ChEBI" id="CHEBI:60487"/>
        <dbReference type="ChEBI" id="CHEBI:60493"/>
        <dbReference type="EC" id="2.7.8.26"/>
    </reaction>
</comment>
<comment type="cofactor">
    <cofactor evidence="1 19">
        <name>Mg(2+)</name>
        <dbReference type="ChEBI" id="CHEBI:18420"/>
    </cofactor>
</comment>
<dbReference type="GO" id="GO:0051073">
    <property type="term" value="F:adenosylcobinamide-GDP ribazoletransferase activity"/>
    <property type="evidence" value="ECO:0007669"/>
    <property type="project" value="UniProtKB-UniRule"/>
</dbReference>
<evidence type="ECO:0000256" key="14">
    <source>
        <dbReference type="ARBA" id="ARBA00025228"/>
    </source>
</evidence>
<accession>A0AA90H8L8</accession>
<keyword evidence="13 19" id="KW-0472">Membrane</keyword>
<keyword evidence="12 19" id="KW-1133">Transmembrane helix</keyword>
<evidence type="ECO:0000256" key="8">
    <source>
        <dbReference type="ARBA" id="ARBA00022573"/>
    </source>
</evidence>
<dbReference type="Pfam" id="PF02654">
    <property type="entry name" value="CobS"/>
    <property type="match status" value="1"/>
</dbReference>
<evidence type="ECO:0000256" key="17">
    <source>
        <dbReference type="ARBA" id="ARBA00048623"/>
    </source>
</evidence>
<protein>
    <recommendedName>
        <fullName evidence="6 19">Adenosylcobinamide-GDP ribazoletransferase</fullName>
        <ecNumber evidence="5 19">2.7.8.26</ecNumber>
    </recommendedName>
    <alternativeName>
        <fullName evidence="16 19">Cobalamin synthase</fullName>
    </alternativeName>
    <alternativeName>
        <fullName evidence="15 19">Cobalamin-5'-phosphate synthase</fullName>
    </alternativeName>
</protein>
<keyword evidence="8 19" id="KW-0169">Cobalamin biosynthesis</keyword>
<evidence type="ECO:0000256" key="13">
    <source>
        <dbReference type="ARBA" id="ARBA00023136"/>
    </source>
</evidence>
<evidence type="ECO:0000256" key="4">
    <source>
        <dbReference type="ARBA" id="ARBA00010561"/>
    </source>
</evidence>
<comment type="catalytic activity">
    <reaction evidence="17 19">
        <text>alpha-ribazole + adenosylcob(III)inamide-GDP = adenosylcob(III)alamin + GMP + H(+)</text>
        <dbReference type="Rhea" id="RHEA:16049"/>
        <dbReference type="ChEBI" id="CHEBI:10329"/>
        <dbReference type="ChEBI" id="CHEBI:15378"/>
        <dbReference type="ChEBI" id="CHEBI:18408"/>
        <dbReference type="ChEBI" id="CHEBI:58115"/>
        <dbReference type="ChEBI" id="CHEBI:60487"/>
        <dbReference type="EC" id="2.7.8.26"/>
    </reaction>
</comment>
<dbReference type="EC" id="2.7.8.26" evidence="5 19"/>
<feature type="transmembrane region" description="Helical" evidence="19">
    <location>
        <begin position="121"/>
        <end position="144"/>
    </location>
</feature>
<evidence type="ECO:0000256" key="12">
    <source>
        <dbReference type="ARBA" id="ARBA00022989"/>
    </source>
</evidence>
<dbReference type="GO" id="GO:0008818">
    <property type="term" value="F:cobalamin 5'-phosphate synthase activity"/>
    <property type="evidence" value="ECO:0007669"/>
    <property type="project" value="UniProtKB-UniRule"/>
</dbReference>
<keyword evidence="7 19" id="KW-1003">Cell membrane</keyword>
<dbReference type="HAMAP" id="MF_00719">
    <property type="entry name" value="CobS"/>
    <property type="match status" value="1"/>
</dbReference>
<keyword evidence="10 19" id="KW-0812">Transmembrane</keyword>
<evidence type="ECO:0000256" key="3">
    <source>
        <dbReference type="ARBA" id="ARBA00004663"/>
    </source>
</evidence>
<dbReference type="GO" id="GO:0009236">
    <property type="term" value="P:cobalamin biosynthetic process"/>
    <property type="evidence" value="ECO:0007669"/>
    <property type="project" value="UniProtKB-UniRule"/>
</dbReference>
<evidence type="ECO:0000313" key="20">
    <source>
        <dbReference type="EMBL" id="MDI5970835.1"/>
    </source>
</evidence>